<keyword evidence="3" id="KW-1185">Reference proteome</keyword>
<proteinExistence type="predicted"/>
<dbReference type="EMBL" id="CP023737">
    <property type="protein sequence ID" value="ATQ68103.1"/>
    <property type="molecule type" value="Genomic_DNA"/>
</dbReference>
<dbReference type="KEGG" id="mtw:CQW49_09540"/>
<keyword evidence="1" id="KW-0812">Transmembrane</keyword>
<feature type="transmembrane region" description="Helical" evidence="1">
    <location>
        <begin position="35"/>
        <end position="53"/>
    </location>
</feature>
<dbReference type="Proteomes" id="UP000230709">
    <property type="component" value="Chromosome"/>
</dbReference>
<evidence type="ECO:0008006" key="4">
    <source>
        <dbReference type="Google" id="ProtNLM"/>
    </source>
</evidence>
<dbReference type="GO" id="GO:0016788">
    <property type="term" value="F:hydrolase activity, acting on ester bonds"/>
    <property type="evidence" value="ECO:0007669"/>
    <property type="project" value="UniProtKB-ARBA"/>
</dbReference>
<dbReference type="InterPro" id="IPR036514">
    <property type="entry name" value="SGNH_hydro_sf"/>
</dbReference>
<reference evidence="3" key="1">
    <citation type="submission" date="2017-10" db="EMBL/GenBank/DDBJ databases">
        <title>Completed PacBio SMRT sequence of Methylosinus trichosporium OB3b reveals presence of a third large plasmid.</title>
        <authorList>
            <person name="Charles T.C."/>
            <person name="Lynch M.D.J."/>
            <person name="Heil J.R."/>
            <person name="Cheng J."/>
        </authorList>
    </citation>
    <scope>NUCLEOTIDE SEQUENCE [LARGE SCALE GENOMIC DNA]</scope>
    <source>
        <strain evidence="3">OB3b</strain>
    </source>
</reference>
<name>A0A2D2CZC9_METT3</name>
<evidence type="ECO:0000313" key="3">
    <source>
        <dbReference type="Proteomes" id="UP000230709"/>
    </source>
</evidence>
<protein>
    <recommendedName>
        <fullName evidence="4">SGNH/GDSL hydrolase family protein</fullName>
    </recommendedName>
</protein>
<accession>A0A2D2CZC9</accession>
<feature type="transmembrane region" description="Helical" evidence="1">
    <location>
        <begin position="12"/>
        <end position="29"/>
    </location>
</feature>
<evidence type="ECO:0000313" key="2">
    <source>
        <dbReference type="EMBL" id="ATQ68103.1"/>
    </source>
</evidence>
<gene>
    <name evidence="2" type="ORF">CQW49_09540</name>
</gene>
<evidence type="ECO:0000256" key="1">
    <source>
        <dbReference type="SAM" id="Phobius"/>
    </source>
</evidence>
<sequence>MTISFAAKYILTRPRVAAIPILIALITLLETQRLLPFFRLFTFGLAFLLLADIASLSRGKWRDALLVFVSLVFGLTIIEAAANIMEPKISTVTTSGVSVPRPIIGWGPQRAGRFHSEKTDTGTGATIYSVDYTIDANLLRETHSSPSGPTVAFFGDSMTFGQGVDDAETLPQAFADRFDRKLRVLNFAFIGHGPSQFLRELETGIYDSLLGSQSQAFVFMTAAWHAERTACKASFVFHAPRYALEDDAVVYKGPCSDGARLKLQEWLGNSAAYRNFIAPLRSKLSPNDIALYIEILTRAATLAKEKYGVPTFLLYLRTPDDYLRATGFTDDAIIQRLRDGGAIVLDASLEKERTGGARISIEGDGHPTPFANRLRAELLERFFEETQAPGALPPNMP</sequence>
<dbReference type="Gene3D" id="3.40.50.1110">
    <property type="entry name" value="SGNH hydrolase"/>
    <property type="match status" value="1"/>
</dbReference>
<keyword evidence="1" id="KW-1133">Transmembrane helix</keyword>
<dbReference type="AlphaFoldDB" id="A0A2D2CZC9"/>
<feature type="transmembrane region" description="Helical" evidence="1">
    <location>
        <begin position="65"/>
        <end position="85"/>
    </location>
</feature>
<keyword evidence="1" id="KW-0472">Membrane</keyword>
<organism evidence="2 3">
    <name type="scientific">Methylosinus trichosporium (strain ATCC 35070 / NCIMB 11131 / UNIQEM 75 / OB3b)</name>
    <dbReference type="NCBI Taxonomy" id="595536"/>
    <lineage>
        <taxon>Bacteria</taxon>
        <taxon>Pseudomonadati</taxon>
        <taxon>Pseudomonadota</taxon>
        <taxon>Alphaproteobacteria</taxon>
        <taxon>Hyphomicrobiales</taxon>
        <taxon>Methylocystaceae</taxon>
        <taxon>Methylosinus</taxon>
    </lineage>
</organism>
<dbReference type="SUPFAM" id="SSF52266">
    <property type="entry name" value="SGNH hydrolase"/>
    <property type="match status" value="1"/>
</dbReference>